<dbReference type="AlphaFoldDB" id="A0A062UQ41"/>
<comment type="caution">
    <text evidence="2">The sequence shown here is derived from an EMBL/GenBank/DDBJ whole genome shotgun (WGS) entry which is preliminary data.</text>
</comment>
<dbReference type="Proteomes" id="UP000027190">
    <property type="component" value="Unassembled WGS sequence"/>
</dbReference>
<sequence>MQTYGDKMKRYLFLLPLAALAACGQGETTELKDPCAEISTIVTARGEDEPFTSLRGEQRMLGDSPLPDAWESNATFDDSACRVSVMRGFFGGDTNIHIYTCDLFEAGTMDKDADGKLAEAAYEGAVSNVKACLGDGWTSEADTESSQYEVYGKTVFKPVEPEEQVGDFAADPLYVEMRYAGFGGGRNSTPGWLVTLQAQKQTSAD</sequence>
<keyword evidence="3" id="KW-1185">Reference proteome</keyword>
<feature type="signal peptide" evidence="1">
    <location>
        <begin position="1"/>
        <end position="21"/>
    </location>
</feature>
<evidence type="ECO:0000256" key="1">
    <source>
        <dbReference type="SAM" id="SignalP"/>
    </source>
</evidence>
<keyword evidence="1" id="KW-0732">Signal</keyword>
<gene>
    <name evidence="2" type="ORF">HY30_04070</name>
</gene>
<organism evidence="2 3">
    <name type="scientific">Hyphomonas chukchiensis</name>
    <dbReference type="NCBI Taxonomy" id="1280947"/>
    <lineage>
        <taxon>Bacteria</taxon>
        <taxon>Pseudomonadati</taxon>
        <taxon>Pseudomonadota</taxon>
        <taxon>Alphaproteobacteria</taxon>
        <taxon>Hyphomonadales</taxon>
        <taxon>Hyphomonadaceae</taxon>
        <taxon>Hyphomonas</taxon>
    </lineage>
</organism>
<dbReference type="PROSITE" id="PS51257">
    <property type="entry name" value="PROKAR_LIPOPROTEIN"/>
    <property type="match status" value="1"/>
</dbReference>
<reference evidence="2 3" key="1">
    <citation type="journal article" date="2014" name="Antonie Van Leeuwenhoek">
        <title>Hyphomonas beringensis sp. nov. and Hyphomonas chukchiensis sp. nov., isolated from surface seawater of the Bering Sea and Chukchi Sea.</title>
        <authorList>
            <person name="Li C."/>
            <person name="Lai Q."/>
            <person name="Li G."/>
            <person name="Dong C."/>
            <person name="Wang J."/>
            <person name="Liao Y."/>
            <person name="Shao Z."/>
        </authorList>
    </citation>
    <scope>NUCLEOTIDE SEQUENCE [LARGE SCALE GENOMIC DNA]</scope>
    <source>
        <strain evidence="2 3">BH-BN04-4</strain>
    </source>
</reference>
<proteinExistence type="predicted"/>
<dbReference type="STRING" id="1280947.HY30_04070"/>
<accession>A0A062UQ41</accession>
<name>A0A062UQ41_9PROT</name>
<dbReference type="PATRIC" id="fig|1280947.3.peg.1684"/>
<dbReference type="EMBL" id="AWFG01000019">
    <property type="protein sequence ID" value="KCZ58924.1"/>
    <property type="molecule type" value="Genomic_DNA"/>
</dbReference>
<evidence type="ECO:0008006" key="4">
    <source>
        <dbReference type="Google" id="ProtNLM"/>
    </source>
</evidence>
<protein>
    <recommendedName>
        <fullName evidence="4">Lipoprotein</fullName>
    </recommendedName>
</protein>
<feature type="chain" id="PRO_5001614922" description="Lipoprotein" evidence="1">
    <location>
        <begin position="22"/>
        <end position="205"/>
    </location>
</feature>
<evidence type="ECO:0000313" key="2">
    <source>
        <dbReference type="EMBL" id="KCZ58924.1"/>
    </source>
</evidence>
<evidence type="ECO:0000313" key="3">
    <source>
        <dbReference type="Proteomes" id="UP000027190"/>
    </source>
</evidence>